<organism evidence="1 2">
    <name type="scientific">Fusobacterium periodonticum ATCC 33693</name>
    <dbReference type="NCBI Taxonomy" id="546275"/>
    <lineage>
        <taxon>Bacteria</taxon>
        <taxon>Fusobacteriati</taxon>
        <taxon>Fusobacteriota</taxon>
        <taxon>Fusobacteriia</taxon>
        <taxon>Fusobacteriales</taxon>
        <taxon>Fusobacteriaceae</taxon>
        <taxon>Fusobacterium</taxon>
    </lineage>
</organism>
<dbReference type="Proteomes" id="UP000003748">
    <property type="component" value="Unassembled WGS sequence"/>
</dbReference>
<dbReference type="EMBL" id="ACJY01000048">
    <property type="protein sequence ID" value="EFE87183.1"/>
    <property type="molecule type" value="Genomic_DNA"/>
</dbReference>
<accession>D4CTW7</accession>
<evidence type="ECO:0000313" key="1">
    <source>
        <dbReference type="EMBL" id="EFE87183.1"/>
    </source>
</evidence>
<dbReference type="eggNOG" id="ENOG5033RRT">
    <property type="taxonomic scope" value="Bacteria"/>
</dbReference>
<dbReference type="RefSeq" id="WP_005972103.1">
    <property type="nucleotide sequence ID" value="NZ_GG665893.1"/>
</dbReference>
<reference evidence="1 2" key="1">
    <citation type="submission" date="2010-02" db="EMBL/GenBank/DDBJ databases">
        <authorList>
            <person name="Weinstock G."/>
            <person name="Sodergren E."/>
            <person name="Clifton S."/>
            <person name="Fulton L."/>
            <person name="Fulton B."/>
            <person name="Courtney L."/>
            <person name="Fronick C."/>
            <person name="Harrison M."/>
            <person name="Strong C."/>
            <person name="Farmer C."/>
            <person name="Delahaunty K."/>
            <person name="Markovic C."/>
            <person name="Hall O."/>
            <person name="Minx P."/>
            <person name="Tomlinson C."/>
            <person name="Mitreva M."/>
            <person name="Nelson J."/>
            <person name="Hou S."/>
            <person name="Wollam A."/>
            <person name="Pepin K.H."/>
            <person name="Johnson M."/>
            <person name="Bhonagiri V."/>
            <person name="Zhang X."/>
            <person name="Suruliraj S."/>
            <person name="Warren W."/>
            <person name="Chinwalla A."/>
            <person name="Mardis E.R."/>
            <person name="Wilson R.K."/>
        </authorList>
    </citation>
    <scope>NUCLEOTIDE SEQUENCE [LARGE SCALE GENOMIC DNA]</scope>
    <source>
        <strain evidence="1 2">ATCC 33693</strain>
    </source>
</reference>
<dbReference type="PROSITE" id="PS51257">
    <property type="entry name" value="PROKAR_LIPOPROTEIN"/>
    <property type="match status" value="1"/>
</dbReference>
<dbReference type="InterPro" id="IPR028994">
    <property type="entry name" value="Integrin_alpha_N"/>
</dbReference>
<dbReference type="OrthoDB" id="9823262at2"/>
<dbReference type="GeneID" id="78419116"/>
<sequence length="343" mass="40023">MKKTIFFIIILQLFLLSCNKEETKIQDQPVQETSSTNIDTKKKEIEKLRDDLKFGLMGIDSKYQENRAQYKELINLGYDDKQAFEIVYCDFILEKWAYETAESDITDYSFDDVVRYALNWGVTDESLNEYRENDAIQYWYDLIDEIRSNKKGSQTIAVSSSNSKEKKYDGKVVIQKTSWKHVQKTKILSALSTYDIDNNGVKDILSVETINLYDTPFSMAMNGSKDMRDFFTIEKLKNDGYKINLDTLTDSTSIDLIDYDGDNIPELVVTFQDEDFNSCVYLFVYDKTNKIYKESFNMPAFDYSSVTKYGFSSAMGNALEQFWVYKNGKFLEVEYKQVRDFSN</sequence>
<dbReference type="STRING" id="546275.FUSPEROL_00840"/>
<dbReference type="AlphaFoldDB" id="D4CTW7"/>
<protein>
    <recommendedName>
        <fullName evidence="3">FG-GAP repeat protein</fullName>
    </recommendedName>
</protein>
<evidence type="ECO:0008006" key="3">
    <source>
        <dbReference type="Google" id="ProtNLM"/>
    </source>
</evidence>
<evidence type="ECO:0000313" key="2">
    <source>
        <dbReference type="Proteomes" id="UP000003748"/>
    </source>
</evidence>
<gene>
    <name evidence="1" type="ORF">FUSPEROL_00840</name>
</gene>
<dbReference type="SUPFAM" id="SSF69318">
    <property type="entry name" value="Integrin alpha N-terminal domain"/>
    <property type="match status" value="1"/>
</dbReference>
<comment type="caution">
    <text evidence="1">The sequence shown here is derived from an EMBL/GenBank/DDBJ whole genome shotgun (WGS) entry which is preliminary data.</text>
</comment>
<dbReference type="HOGENOM" id="CLU_808347_0_0_0"/>
<name>D4CTW7_9FUSO</name>
<proteinExistence type="predicted"/>